<feature type="coiled-coil region" evidence="11">
    <location>
        <begin position="206"/>
        <end position="240"/>
    </location>
</feature>
<evidence type="ECO:0000256" key="2">
    <source>
        <dbReference type="ARBA" id="ARBA00007209"/>
    </source>
</evidence>
<dbReference type="Pfam" id="PF03148">
    <property type="entry name" value="Tektin"/>
    <property type="match status" value="1"/>
</dbReference>
<dbReference type="GO" id="GO:0060294">
    <property type="term" value="P:cilium movement involved in cell motility"/>
    <property type="evidence" value="ECO:0007669"/>
    <property type="project" value="InterPro"/>
</dbReference>
<organism evidence="13 14">
    <name type="scientific">Macrostomum lignano</name>
    <dbReference type="NCBI Taxonomy" id="282301"/>
    <lineage>
        <taxon>Eukaryota</taxon>
        <taxon>Metazoa</taxon>
        <taxon>Spiralia</taxon>
        <taxon>Lophotrochozoa</taxon>
        <taxon>Platyhelminthes</taxon>
        <taxon>Rhabditophora</taxon>
        <taxon>Macrostomorpha</taxon>
        <taxon>Macrostomida</taxon>
        <taxon>Macrostomidae</taxon>
        <taxon>Macrostomum</taxon>
    </lineage>
</organism>
<keyword evidence="4" id="KW-0282">Flagellum</keyword>
<evidence type="ECO:0000256" key="10">
    <source>
        <dbReference type="ARBA" id="ARBA00045224"/>
    </source>
</evidence>
<evidence type="ECO:0000256" key="4">
    <source>
        <dbReference type="ARBA" id="ARBA00022846"/>
    </source>
</evidence>
<evidence type="ECO:0000256" key="8">
    <source>
        <dbReference type="ARBA" id="ARBA00023273"/>
    </source>
</evidence>
<keyword evidence="13" id="KW-1185">Reference proteome</keyword>
<keyword evidence="3" id="KW-0963">Cytoplasm</keyword>
<dbReference type="GO" id="GO:0005737">
    <property type="term" value="C:cytoplasm"/>
    <property type="evidence" value="ECO:0007669"/>
    <property type="project" value="UniProtKB-ARBA"/>
</dbReference>
<evidence type="ECO:0000256" key="1">
    <source>
        <dbReference type="ARBA" id="ARBA00004611"/>
    </source>
</evidence>
<evidence type="ECO:0000256" key="9">
    <source>
        <dbReference type="ARBA" id="ARBA00039960"/>
    </source>
</evidence>
<evidence type="ECO:0000313" key="13">
    <source>
        <dbReference type="Proteomes" id="UP000095280"/>
    </source>
</evidence>
<dbReference type="Proteomes" id="UP000095280">
    <property type="component" value="Unplaced"/>
</dbReference>
<reference evidence="14" key="1">
    <citation type="submission" date="2016-11" db="UniProtKB">
        <authorList>
            <consortium name="WormBaseParasite"/>
        </authorList>
    </citation>
    <scope>IDENTIFICATION</scope>
</reference>
<dbReference type="AlphaFoldDB" id="A0A1I8IUV2"/>
<name>A0A1I8IUV2_9PLAT</name>
<accession>A0A1I8IUV2</accession>
<evidence type="ECO:0000256" key="7">
    <source>
        <dbReference type="ARBA" id="ARBA00023212"/>
    </source>
</evidence>
<keyword evidence="5 11" id="KW-0175">Coiled coil</keyword>
<dbReference type="PRINTS" id="PR00511">
    <property type="entry name" value="TEKTIN"/>
</dbReference>
<dbReference type="GO" id="GO:0015630">
    <property type="term" value="C:microtubule cytoskeleton"/>
    <property type="evidence" value="ECO:0007669"/>
    <property type="project" value="TreeGrafter"/>
</dbReference>
<dbReference type="InterPro" id="IPR000435">
    <property type="entry name" value="Tektins"/>
</dbReference>
<feature type="region of interest" description="Disordered" evidence="12">
    <location>
        <begin position="398"/>
        <end position="436"/>
    </location>
</feature>
<feature type="region of interest" description="Disordered" evidence="12">
    <location>
        <begin position="551"/>
        <end position="638"/>
    </location>
</feature>
<dbReference type="WBParaSite" id="maker-uti_cns_0017124-snap-gene-0.2-mRNA-1">
    <property type="protein sequence ID" value="maker-uti_cns_0017124-snap-gene-0.2-mRNA-1"/>
    <property type="gene ID" value="maker-uti_cns_0017124-snap-gene-0.2"/>
</dbReference>
<proteinExistence type="inferred from homology"/>
<dbReference type="GO" id="GO:0060271">
    <property type="term" value="P:cilium assembly"/>
    <property type="evidence" value="ECO:0007669"/>
    <property type="project" value="TreeGrafter"/>
</dbReference>
<dbReference type="GO" id="GO:0005634">
    <property type="term" value="C:nucleus"/>
    <property type="evidence" value="ECO:0007669"/>
    <property type="project" value="TreeGrafter"/>
</dbReference>
<feature type="compositionally biased region" description="Low complexity" evidence="12">
    <location>
        <begin position="559"/>
        <end position="576"/>
    </location>
</feature>
<keyword evidence="8" id="KW-0966">Cell projection</keyword>
<evidence type="ECO:0000256" key="5">
    <source>
        <dbReference type="ARBA" id="ARBA00023054"/>
    </source>
</evidence>
<dbReference type="PANTHER" id="PTHR19960">
    <property type="entry name" value="TEKTIN"/>
    <property type="match status" value="1"/>
</dbReference>
<keyword evidence="7" id="KW-0206">Cytoskeleton</keyword>
<sequence>QRLNDVKYWREEVVDEKLAGVSGEIDRLGAFISRVDKALESYQEPLLHISQQCLINREGRIGIDLVHDDVQKELLKEVEVNQGAQALLLKTLEQAKEQLRLNRKAKYQLEKDIADKRSAEQLDSHCVALKGNSAGLGRSPCAVGIDSKSVSPEEWQELSNRNILEAEKQRQNSAHMCSIVDGILQAVANDLEKQKSCVDIAVKRRVAETRDSKAKLEEHLAQVLAEVKDMEVNIDKLESAIAEKEQPLKVAETRLKVRGARPNVEQCRDPAQFRLVEEVGGIQASVEALSQRLAASRDSLKGLLRRQLDLEEEIQIKANTLYIDESATPEWRRTPGHSSAPSPCRSRCRQRQRMKRPRQLLRLLQPSKVEPAHPVADDVLLLLLRIVVDWWLSRGCRGSGSGHPVGAPRSNLQQRRPRAAAGAPSTPKEVGDPQQRQVAAGALRSTVWHLGQQLEVGRRLPDLRRRRCRRLTPPSLAVPQEGKNRVPACRAAAQPGEGESATFKCHDADVGASAGHRRWGLLPASTPTLALARWLIDGSTRVIRRRWSPGALMRPMDPSISSSSLSGSAFSASPSSNRKRLSSEPKRVSSSRCASCSPRQARRPMPKLTAWSSRRQRPDSGSMNLSGLNRSGSGKCSGSRCVANRFSITKSLGSTVQPSTSVAWAVQALVNGSFSLSAMLTGLQSVPMAAATSRRQRRCMSGCRAAMSSSQRRLFADVSVPPR</sequence>
<dbReference type="InterPro" id="IPR048256">
    <property type="entry name" value="Tektin-like"/>
</dbReference>
<dbReference type="GO" id="GO:0005929">
    <property type="term" value="C:cilium"/>
    <property type="evidence" value="ECO:0007669"/>
    <property type="project" value="UniProtKB-ARBA"/>
</dbReference>
<feature type="compositionally biased region" description="Basic residues" evidence="12">
    <location>
        <begin position="346"/>
        <end position="357"/>
    </location>
</feature>
<keyword evidence="6" id="KW-0969">Cilium</keyword>
<feature type="region of interest" description="Disordered" evidence="12">
    <location>
        <begin position="329"/>
        <end position="357"/>
    </location>
</feature>
<comment type="subcellular location">
    <subcellularLocation>
        <location evidence="1">Cytoplasm</location>
        <location evidence="1">Cytoskeleton</location>
        <location evidence="1">Flagellum axoneme</location>
    </subcellularLocation>
</comment>
<evidence type="ECO:0000313" key="14">
    <source>
        <dbReference type="WBParaSite" id="maker-uti_cns_0017124-snap-gene-0.2-mRNA-1"/>
    </source>
</evidence>
<comment type="similarity">
    <text evidence="2">Belongs to the tektin family.</text>
</comment>
<feature type="compositionally biased region" description="Polar residues" evidence="12">
    <location>
        <begin position="619"/>
        <end position="629"/>
    </location>
</feature>
<evidence type="ECO:0000256" key="11">
    <source>
        <dbReference type="SAM" id="Coils"/>
    </source>
</evidence>
<dbReference type="PANTHER" id="PTHR19960:SF25">
    <property type="entry name" value="TEKTIN-1"/>
    <property type="match status" value="1"/>
</dbReference>
<comment type="function">
    <text evidence="10">Microtubule inner protein (MIP) part of the dynein-decorated doublet microtubules (DMTs) in cilia and flagellar axoneme. Forms filamentous polymers in the walls of ciliary and flagellar microtubules.</text>
</comment>
<evidence type="ECO:0000256" key="3">
    <source>
        <dbReference type="ARBA" id="ARBA00022490"/>
    </source>
</evidence>
<evidence type="ECO:0000256" key="12">
    <source>
        <dbReference type="SAM" id="MobiDB-lite"/>
    </source>
</evidence>
<evidence type="ECO:0000256" key="6">
    <source>
        <dbReference type="ARBA" id="ARBA00023069"/>
    </source>
</evidence>
<feature type="compositionally biased region" description="Polar residues" evidence="12">
    <location>
        <begin position="588"/>
        <end position="598"/>
    </location>
</feature>
<protein>
    <recommendedName>
        <fullName evidence="9">Tektin-1</fullName>
    </recommendedName>
</protein>